<dbReference type="PANTHER" id="PTHR10039:SF5">
    <property type="entry name" value="NACHT DOMAIN-CONTAINING PROTEIN"/>
    <property type="match status" value="1"/>
</dbReference>
<protein>
    <submittedName>
        <fullName evidence="5">Vegetative incompatibility protein HET-E-1</fullName>
    </submittedName>
</protein>
<reference evidence="5" key="1">
    <citation type="submission" date="2020-04" db="EMBL/GenBank/DDBJ databases">
        <title>Draft genome resource of the tomato pathogen Pseudocercospora fuligena.</title>
        <authorList>
            <person name="Zaccaron A."/>
        </authorList>
    </citation>
    <scope>NUCLEOTIDE SEQUENCE</scope>
    <source>
        <strain evidence="5">PF001</strain>
    </source>
</reference>
<gene>
    <name evidence="5" type="ORF">HII31_06753</name>
</gene>
<dbReference type="Pfam" id="PF25053">
    <property type="entry name" value="DUF7791"/>
    <property type="match status" value="1"/>
</dbReference>
<evidence type="ECO:0000256" key="1">
    <source>
        <dbReference type="ARBA" id="ARBA00022737"/>
    </source>
</evidence>
<feature type="coiled-coil region" evidence="2">
    <location>
        <begin position="89"/>
        <end position="145"/>
    </location>
</feature>
<dbReference type="Gene3D" id="3.40.50.300">
    <property type="entry name" value="P-loop containing nucleotide triphosphate hydrolases"/>
    <property type="match status" value="1"/>
</dbReference>
<evidence type="ECO:0000256" key="2">
    <source>
        <dbReference type="SAM" id="Coils"/>
    </source>
</evidence>
<keyword evidence="2" id="KW-0175">Coiled coil</keyword>
<accession>A0A8H6RIY2</accession>
<dbReference type="InterPro" id="IPR056693">
    <property type="entry name" value="DUF7791"/>
</dbReference>
<keyword evidence="6" id="KW-1185">Reference proteome</keyword>
<dbReference type="Proteomes" id="UP000660729">
    <property type="component" value="Unassembled WGS sequence"/>
</dbReference>
<comment type="caution">
    <text evidence="5">The sequence shown here is derived from an EMBL/GenBank/DDBJ whole genome shotgun (WGS) entry which is preliminary data.</text>
</comment>
<evidence type="ECO:0000259" key="4">
    <source>
        <dbReference type="Pfam" id="PF25053"/>
    </source>
</evidence>
<name>A0A8H6RIY2_9PEZI</name>
<dbReference type="AlphaFoldDB" id="A0A8H6RIY2"/>
<dbReference type="SUPFAM" id="SSF52540">
    <property type="entry name" value="P-loop containing nucleoside triphosphate hydrolases"/>
    <property type="match status" value="1"/>
</dbReference>
<proteinExistence type="predicted"/>
<keyword evidence="1" id="KW-0677">Repeat</keyword>
<dbReference type="InterPro" id="IPR027417">
    <property type="entry name" value="P-loop_NTPase"/>
</dbReference>
<dbReference type="Pfam" id="PF24883">
    <property type="entry name" value="NPHP3_N"/>
    <property type="match status" value="1"/>
</dbReference>
<evidence type="ECO:0000259" key="3">
    <source>
        <dbReference type="Pfam" id="PF24883"/>
    </source>
</evidence>
<dbReference type="OrthoDB" id="443402at2759"/>
<organism evidence="5 6">
    <name type="scientific">Pseudocercospora fuligena</name>
    <dbReference type="NCBI Taxonomy" id="685502"/>
    <lineage>
        <taxon>Eukaryota</taxon>
        <taxon>Fungi</taxon>
        <taxon>Dikarya</taxon>
        <taxon>Ascomycota</taxon>
        <taxon>Pezizomycotina</taxon>
        <taxon>Dothideomycetes</taxon>
        <taxon>Dothideomycetidae</taxon>
        <taxon>Mycosphaerellales</taxon>
        <taxon>Mycosphaerellaceae</taxon>
        <taxon>Pseudocercospora</taxon>
    </lineage>
</organism>
<dbReference type="PANTHER" id="PTHR10039">
    <property type="entry name" value="AMELOGENIN"/>
    <property type="match status" value="1"/>
</dbReference>
<evidence type="ECO:0000313" key="6">
    <source>
        <dbReference type="Proteomes" id="UP000660729"/>
    </source>
</evidence>
<feature type="domain" description="DUF7791" evidence="4">
    <location>
        <begin position="486"/>
        <end position="609"/>
    </location>
</feature>
<feature type="domain" description="Nephrocystin 3-like N-terminal" evidence="3">
    <location>
        <begin position="191"/>
        <end position="369"/>
    </location>
</feature>
<dbReference type="InterPro" id="IPR056884">
    <property type="entry name" value="NPHP3-like_N"/>
</dbReference>
<dbReference type="EMBL" id="JABCIY010000153">
    <property type="protein sequence ID" value="KAF7191943.1"/>
    <property type="molecule type" value="Genomic_DNA"/>
</dbReference>
<evidence type="ECO:0000313" key="5">
    <source>
        <dbReference type="EMBL" id="KAF7191943.1"/>
    </source>
</evidence>
<sequence>MAEALAILGGLSSILQIVDFSGNLVKHARELVRSSSDTLKDVSSPERLAVEYETLSSIIICSKEPHNAAQLDRYGVAMAESRHSIVKLAEQCQEQAQDLISEIKSLRMSAAASGWRRLSEGSRKALRFQRKKRVLEKKLQALQSTGSLLQLALQTAADDKTNNIRKSILSSLRYDALNQREQNIETAYAQTYQWALENESLGIRTWLSSDDKIYWVTGKPGSGKSTFMKFLYNEPRTAGLLKRWAKDCPLVVARFYFWYLGTPIQTSTEGLLRSMLYQLISELPELAKVAFPIYFDTSGSPVHPSNHSFEDLLQALRRIAKSAMQLESKKCLCFFTDGLDEFRGDYLALVDLLNELSQRYAIKLLISSRPWTVFSRAYEGVVEHLRLEDLTKSDIHLYVHNNILNALSTVRRLSPHQLSYDHREVLKLIDDIVEKAEGVFLWIFLVVQDVRRGIAEDDAISMLRHRVQAFPPDLNKFFKELIYDRVDRAYAQQTSQALLLAMLCAEEKPNTKLADTICFLDYWLIVRSPTGFADSQFPFEWDPLPEEMSPPQISRCADETRRFLSSACKDLLVLDQNSSVDLRRRAQVIFLHRTVYDFLRTQEISQLLLARAPACVKSGWILHLLAWSKLKLLHFTETGLFQSGVRITGHVPILDAALSDLHPDMSLAFVDDLATYIKEHNCIVSNRLSSQAVHTLAAYRINGLVRQYVQSHGGQVHDCVNGASLGMSLEIKFRPKHIDLDLLELALAKGVQNLHVFWDREKYPAKCCHTTWQFLLQRLYFKTLPTSQDNVNEDDDVGFLWKAARLYLRAGANVSEVFCTTDLDPTTEHIHVWKEASDFLEKTMPPEYHEPTHSAITHRPP</sequence>